<accession>A0A1I8FMU2</accession>
<dbReference type="Proteomes" id="UP000095280">
    <property type="component" value="Unplaced"/>
</dbReference>
<organism evidence="2 3">
    <name type="scientific">Macrostomum lignano</name>
    <dbReference type="NCBI Taxonomy" id="282301"/>
    <lineage>
        <taxon>Eukaryota</taxon>
        <taxon>Metazoa</taxon>
        <taxon>Spiralia</taxon>
        <taxon>Lophotrochozoa</taxon>
        <taxon>Platyhelminthes</taxon>
        <taxon>Rhabditophora</taxon>
        <taxon>Macrostomorpha</taxon>
        <taxon>Macrostomida</taxon>
        <taxon>Macrostomidae</taxon>
        <taxon>Macrostomum</taxon>
    </lineage>
</organism>
<dbReference type="WBParaSite" id="maker-unitig_41194-snap-gene-0.0-mRNA-1">
    <property type="protein sequence ID" value="maker-unitig_41194-snap-gene-0.0-mRNA-1"/>
    <property type="gene ID" value="maker-unitig_41194-snap-gene-0.0"/>
</dbReference>
<protein>
    <submittedName>
        <fullName evidence="3">Uncharacterized protein</fullName>
    </submittedName>
</protein>
<sequence>MGQELKTRDVHLNKPLRQPRRRSRVACHLPRMSVNKKRSEPGGGGTAMALLGSRKAFLLIHRNDQG</sequence>
<proteinExistence type="predicted"/>
<feature type="region of interest" description="Disordered" evidence="1">
    <location>
        <begin position="1"/>
        <end position="23"/>
    </location>
</feature>
<evidence type="ECO:0000313" key="2">
    <source>
        <dbReference type="Proteomes" id="UP000095280"/>
    </source>
</evidence>
<evidence type="ECO:0000313" key="3">
    <source>
        <dbReference type="WBParaSite" id="maker-unitig_41194-snap-gene-0.0-mRNA-1"/>
    </source>
</evidence>
<name>A0A1I8FMU2_9PLAT</name>
<feature type="compositionally biased region" description="Basic and acidic residues" evidence="1">
    <location>
        <begin position="1"/>
        <end position="12"/>
    </location>
</feature>
<evidence type="ECO:0000256" key="1">
    <source>
        <dbReference type="SAM" id="MobiDB-lite"/>
    </source>
</evidence>
<dbReference type="AlphaFoldDB" id="A0A1I8FMU2"/>
<reference evidence="3" key="1">
    <citation type="submission" date="2016-11" db="UniProtKB">
        <authorList>
            <consortium name="WormBaseParasite"/>
        </authorList>
    </citation>
    <scope>IDENTIFICATION</scope>
</reference>
<keyword evidence="2" id="KW-1185">Reference proteome</keyword>